<dbReference type="AlphaFoldDB" id="K0RWI8"/>
<organism evidence="2 3">
    <name type="scientific">Thalassiosira oceanica</name>
    <name type="common">Marine diatom</name>
    <dbReference type="NCBI Taxonomy" id="159749"/>
    <lineage>
        <taxon>Eukaryota</taxon>
        <taxon>Sar</taxon>
        <taxon>Stramenopiles</taxon>
        <taxon>Ochrophyta</taxon>
        <taxon>Bacillariophyta</taxon>
        <taxon>Coscinodiscophyceae</taxon>
        <taxon>Thalassiosirophycidae</taxon>
        <taxon>Thalassiosirales</taxon>
        <taxon>Thalassiosiraceae</taxon>
        <taxon>Thalassiosira</taxon>
    </lineage>
</organism>
<sequence>MLADPLSTINSDRRSFPSRSATVERWDLPTLAAVSSSVQIPVISSSSEALPTRSFFSRLSSTSRKMPREAKLVQPPPSAPVALEGSWSSRHSRHPRGLVDCRIVSRPKSRDAFRARPALWRAATEMPAEPRPPVRIAASSVGIDDASRAHRPFDNRSHHVARKDGSHVTPTALAPNGDQTRHAPQTRSSPAVLPGQDVQLVVADEAVPAPAEAQDEPLVEARDDVTGPLRAVPGVHVHGHLVQLPGALDRPHQEDHEAAPPDRLDGPRHDVRRQRLEVLQD</sequence>
<accession>K0RWI8</accession>
<reference evidence="2 3" key="1">
    <citation type="journal article" date="2012" name="Genome Biol.">
        <title>Genome and low-iron response of an oceanic diatom adapted to chronic iron limitation.</title>
        <authorList>
            <person name="Lommer M."/>
            <person name="Specht M."/>
            <person name="Roy A.S."/>
            <person name="Kraemer L."/>
            <person name="Andreson R."/>
            <person name="Gutowska M.A."/>
            <person name="Wolf J."/>
            <person name="Bergner S.V."/>
            <person name="Schilhabel M.B."/>
            <person name="Klostermeier U.C."/>
            <person name="Beiko R.G."/>
            <person name="Rosenstiel P."/>
            <person name="Hippler M."/>
            <person name="Laroche J."/>
        </authorList>
    </citation>
    <scope>NUCLEOTIDE SEQUENCE [LARGE SCALE GENOMIC DNA]</scope>
    <source>
        <strain evidence="2 3">CCMP1005</strain>
    </source>
</reference>
<name>K0RWI8_THAOC</name>
<proteinExistence type="predicted"/>
<feature type="region of interest" description="Disordered" evidence="1">
    <location>
        <begin position="1"/>
        <end position="21"/>
    </location>
</feature>
<feature type="compositionally biased region" description="Basic and acidic residues" evidence="1">
    <location>
        <begin position="147"/>
        <end position="166"/>
    </location>
</feature>
<gene>
    <name evidence="2" type="ORF">THAOC_29751</name>
</gene>
<feature type="region of interest" description="Disordered" evidence="1">
    <location>
        <begin position="147"/>
        <end position="193"/>
    </location>
</feature>
<evidence type="ECO:0000313" key="3">
    <source>
        <dbReference type="Proteomes" id="UP000266841"/>
    </source>
</evidence>
<keyword evidence="3" id="KW-1185">Reference proteome</keyword>
<evidence type="ECO:0000313" key="2">
    <source>
        <dbReference type="EMBL" id="EJK51112.1"/>
    </source>
</evidence>
<protein>
    <submittedName>
        <fullName evidence="2">Uncharacterized protein</fullName>
    </submittedName>
</protein>
<comment type="caution">
    <text evidence="2">The sequence shown here is derived from an EMBL/GenBank/DDBJ whole genome shotgun (WGS) entry which is preliminary data.</text>
</comment>
<dbReference type="EMBL" id="AGNL01042210">
    <property type="protein sequence ID" value="EJK51112.1"/>
    <property type="molecule type" value="Genomic_DNA"/>
</dbReference>
<feature type="compositionally biased region" description="Basic and acidic residues" evidence="1">
    <location>
        <begin position="249"/>
        <end position="270"/>
    </location>
</feature>
<dbReference type="Proteomes" id="UP000266841">
    <property type="component" value="Unassembled WGS sequence"/>
</dbReference>
<feature type="region of interest" description="Disordered" evidence="1">
    <location>
        <begin position="66"/>
        <end position="95"/>
    </location>
</feature>
<evidence type="ECO:0000256" key="1">
    <source>
        <dbReference type="SAM" id="MobiDB-lite"/>
    </source>
</evidence>
<feature type="region of interest" description="Disordered" evidence="1">
    <location>
        <begin position="244"/>
        <end position="270"/>
    </location>
</feature>